<evidence type="ECO:0000313" key="2">
    <source>
        <dbReference type="EMBL" id="VDP93265.1"/>
    </source>
</evidence>
<evidence type="ECO:0000256" key="1">
    <source>
        <dbReference type="SAM" id="Phobius"/>
    </source>
</evidence>
<dbReference type="Proteomes" id="UP000272942">
    <property type="component" value="Unassembled WGS sequence"/>
</dbReference>
<name>A0A183B9V8_9TREM</name>
<accession>A0A183B9V8</accession>
<keyword evidence="1" id="KW-0812">Transmembrane</keyword>
<evidence type="ECO:0000313" key="3">
    <source>
        <dbReference type="Proteomes" id="UP000272942"/>
    </source>
</evidence>
<evidence type="ECO:0000313" key="4">
    <source>
        <dbReference type="WBParaSite" id="ECPE_0001603301-mRNA-1"/>
    </source>
</evidence>
<keyword evidence="3" id="KW-1185">Reference proteome</keyword>
<dbReference type="EMBL" id="UZAN01062565">
    <property type="protein sequence ID" value="VDP93265.1"/>
    <property type="molecule type" value="Genomic_DNA"/>
</dbReference>
<gene>
    <name evidence="2" type="ORF">ECPE_LOCUS15993</name>
</gene>
<keyword evidence="1" id="KW-1133">Transmembrane helix</keyword>
<dbReference type="WBParaSite" id="ECPE_0001603301-mRNA-1">
    <property type="protein sequence ID" value="ECPE_0001603301-mRNA-1"/>
    <property type="gene ID" value="ECPE_0001603301"/>
</dbReference>
<sequence>MLQQQNSALGLNRLFSRERQQQLYLPSGTWMFVKYLNGLQFLGFFCAFFGLINCFLGILDVVIVPAFYSPPSNQFPIRLTLANAYGFPIYSGILIIVAGALALRTVISQRFSSPVLVVDKSMQREAALAQWLRHTVDSSQTDEYGDSASS</sequence>
<proteinExistence type="predicted"/>
<reference evidence="4" key="1">
    <citation type="submission" date="2016-06" db="UniProtKB">
        <authorList>
            <consortium name="WormBaseParasite"/>
        </authorList>
    </citation>
    <scope>IDENTIFICATION</scope>
</reference>
<feature type="transmembrane region" description="Helical" evidence="1">
    <location>
        <begin position="41"/>
        <end position="67"/>
    </location>
</feature>
<reference evidence="2 3" key="2">
    <citation type="submission" date="2018-11" db="EMBL/GenBank/DDBJ databases">
        <authorList>
            <consortium name="Pathogen Informatics"/>
        </authorList>
    </citation>
    <scope>NUCLEOTIDE SEQUENCE [LARGE SCALE GENOMIC DNA]</scope>
    <source>
        <strain evidence="2 3">Egypt</strain>
    </source>
</reference>
<protein>
    <submittedName>
        <fullName evidence="4">Lipoprotein</fullName>
    </submittedName>
</protein>
<dbReference type="AlphaFoldDB" id="A0A183B9V8"/>
<feature type="transmembrane region" description="Helical" evidence="1">
    <location>
        <begin position="87"/>
        <end position="107"/>
    </location>
</feature>
<organism evidence="4">
    <name type="scientific">Echinostoma caproni</name>
    <dbReference type="NCBI Taxonomy" id="27848"/>
    <lineage>
        <taxon>Eukaryota</taxon>
        <taxon>Metazoa</taxon>
        <taxon>Spiralia</taxon>
        <taxon>Lophotrochozoa</taxon>
        <taxon>Platyhelminthes</taxon>
        <taxon>Trematoda</taxon>
        <taxon>Digenea</taxon>
        <taxon>Plagiorchiida</taxon>
        <taxon>Echinostomata</taxon>
        <taxon>Echinostomatoidea</taxon>
        <taxon>Echinostomatidae</taxon>
        <taxon>Echinostoma</taxon>
    </lineage>
</organism>
<keyword evidence="1" id="KW-0472">Membrane</keyword>
<dbReference type="OrthoDB" id="6246408at2759"/>